<comment type="caution">
    <text evidence="3">The sequence shown here is derived from an EMBL/GenBank/DDBJ whole genome shotgun (WGS) entry which is preliminary data.</text>
</comment>
<evidence type="ECO:0000259" key="2">
    <source>
        <dbReference type="PROSITE" id="PS50011"/>
    </source>
</evidence>
<feature type="region of interest" description="Disordered" evidence="1">
    <location>
        <begin position="800"/>
        <end position="825"/>
    </location>
</feature>
<dbReference type="PANTHER" id="PTHR44329">
    <property type="entry name" value="SERINE/THREONINE-PROTEIN KINASE TNNI3K-RELATED"/>
    <property type="match status" value="1"/>
</dbReference>
<sequence>GHSPAALKAVVAGIQATITNAQISAAWRAASEGTREALDDLYSIRLRETVGQGGQGVVFRGHLHGLEVAVKVIAKDLPGALIAKVQQQQQAAAAANRKKGGGGGAADPRVAAAPAKATTIDREQLLRAAKRELIRDALELAVTSIVSHPQIVQVYNYFFDVLVVGYANEESSEGSSFARTHPQQQPPHPPQQHQQHAGQQPALEGQLPASTPGGGTAAPSASAPSAAAGATAVPAAADGRSSAHNSGANSHTNYLRLVRRVDASEDMAAEGPTNLVIVMEYCDAGTLKDVMRRGCFRRGVETNGWPKLDLQSLYTCLLEVALALRHLHSLQLVHCDLKPSNVLLKSHPRDPRGWTCKLSDFGCVRMLKQPGASAEDGTTSTTTSTTTTTTTTTTTFPHFTVTRALGTLTHMAPEVISKGALLTASVDVYSFGVLMAELLSGTPQDACMPGKEAIQAARRGVRPSLPPYCPREYRDIAAACWAHDPHARPSAAELVNLVHSLLGQLQGATPGPLSPLKPPPFPQQQAQQQAQQQQPPSSTPSQHRHQQQHQQHLRQQPSTASSKQPTQHSARQQQQQQQPQPTASPSPAPPPPPPASLPLLSPLPPAFPAPDSPTPDAVAVAAAEAASRLLTTPPLPPPTASIQATSRGCLTRSPLAAAVPAAAAAAPPAAATAAAAAAPRSRLPLHVVLAERILAINGVAPLSAGGGGGDVNAAQPDAQLAACRALLPQLDIPPPSPSPLLELLDEVEAAAAAAAEAPTGTVQGGAVAASPSSMAALVAAAAPASQHASVTSAASCAFTAVSSDPSPPGSSNGANTQRGQAAAGAEAGATAGPLVAGGATAGDAAATIGGAVGVVADLAGVHVDLEEGDGD</sequence>
<feature type="compositionally biased region" description="Low complexity" evidence="1">
    <location>
        <begin position="106"/>
        <end position="116"/>
    </location>
</feature>
<dbReference type="PANTHER" id="PTHR44329:SF214">
    <property type="entry name" value="PROTEIN KINASE DOMAIN-CONTAINING PROTEIN"/>
    <property type="match status" value="1"/>
</dbReference>
<dbReference type="Gene3D" id="1.10.510.10">
    <property type="entry name" value="Transferase(Phosphotransferase) domain 1"/>
    <property type="match status" value="1"/>
</dbReference>
<feature type="compositionally biased region" description="Low complexity" evidence="1">
    <location>
        <begin position="378"/>
        <end position="391"/>
    </location>
</feature>
<evidence type="ECO:0000313" key="4">
    <source>
        <dbReference type="Proteomes" id="UP001054857"/>
    </source>
</evidence>
<evidence type="ECO:0000256" key="1">
    <source>
        <dbReference type="SAM" id="MobiDB-lite"/>
    </source>
</evidence>
<dbReference type="GO" id="GO:0005524">
    <property type="term" value="F:ATP binding"/>
    <property type="evidence" value="ECO:0007669"/>
    <property type="project" value="InterPro"/>
</dbReference>
<reference evidence="3 4" key="1">
    <citation type="journal article" date="2021" name="Sci. Rep.">
        <title>Genome sequencing of the multicellular alga Astrephomene provides insights into convergent evolution of germ-soma differentiation.</title>
        <authorList>
            <person name="Yamashita S."/>
            <person name="Yamamoto K."/>
            <person name="Matsuzaki R."/>
            <person name="Suzuki S."/>
            <person name="Yamaguchi H."/>
            <person name="Hirooka S."/>
            <person name="Minakuchi Y."/>
            <person name="Miyagishima S."/>
            <person name="Kawachi M."/>
            <person name="Toyoda A."/>
            <person name="Nozaki H."/>
        </authorList>
    </citation>
    <scope>NUCLEOTIDE SEQUENCE [LARGE SCALE GENOMIC DNA]</scope>
    <source>
        <strain evidence="3 4">NIES-4017</strain>
    </source>
</reference>
<accession>A0AAD3HIM2</accession>
<dbReference type="InterPro" id="IPR008271">
    <property type="entry name" value="Ser/Thr_kinase_AS"/>
</dbReference>
<dbReference type="SMART" id="SM00220">
    <property type="entry name" value="S_TKc"/>
    <property type="match status" value="1"/>
</dbReference>
<dbReference type="SUPFAM" id="SSF56112">
    <property type="entry name" value="Protein kinase-like (PK-like)"/>
    <property type="match status" value="1"/>
</dbReference>
<keyword evidence="4" id="KW-1185">Reference proteome</keyword>
<protein>
    <recommendedName>
        <fullName evidence="2">Protein kinase domain-containing protein</fullName>
    </recommendedName>
</protein>
<gene>
    <name evidence="3" type="ORF">Agub_g2864</name>
</gene>
<dbReference type="PROSITE" id="PS50011">
    <property type="entry name" value="PROTEIN_KINASE_DOM"/>
    <property type="match status" value="1"/>
</dbReference>
<dbReference type="InterPro" id="IPR000719">
    <property type="entry name" value="Prot_kinase_dom"/>
</dbReference>
<dbReference type="Gene3D" id="3.30.200.20">
    <property type="entry name" value="Phosphorylase Kinase, domain 1"/>
    <property type="match status" value="1"/>
</dbReference>
<proteinExistence type="predicted"/>
<feature type="region of interest" description="Disordered" evidence="1">
    <location>
        <begin position="371"/>
        <end position="391"/>
    </location>
</feature>
<feature type="compositionally biased region" description="Pro residues" evidence="1">
    <location>
        <begin position="512"/>
        <end position="522"/>
    </location>
</feature>
<dbReference type="AlphaFoldDB" id="A0AAD3HIM2"/>
<dbReference type="EMBL" id="BMAR01000002">
    <property type="protein sequence ID" value="GFR42048.1"/>
    <property type="molecule type" value="Genomic_DNA"/>
</dbReference>
<feature type="non-terminal residue" evidence="3">
    <location>
        <position position="1"/>
    </location>
</feature>
<name>A0AAD3HIM2_9CHLO</name>
<feature type="region of interest" description="Disordered" evidence="1">
    <location>
        <begin position="506"/>
        <end position="620"/>
    </location>
</feature>
<feature type="compositionally biased region" description="Low complexity" evidence="1">
    <location>
        <begin position="523"/>
        <end position="541"/>
    </location>
</feature>
<feature type="compositionally biased region" description="Pro residues" evidence="1">
    <location>
        <begin position="582"/>
        <end position="613"/>
    </location>
</feature>
<dbReference type="PROSITE" id="PS00108">
    <property type="entry name" value="PROTEIN_KINASE_ST"/>
    <property type="match status" value="1"/>
</dbReference>
<dbReference type="InterPro" id="IPR011009">
    <property type="entry name" value="Kinase-like_dom_sf"/>
</dbReference>
<dbReference type="GO" id="GO:0004674">
    <property type="term" value="F:protein serine/threonine kinase activity"/>
    <property type="evidence" value="ECO:0007669"/>
    <property type="project" value="TreeGrafter"/>
</dbReference>
<dbReference type="InterPro" id="IPR051681">
    <property type="entry name" value="Ser/Thr_Kinases-Pseudokinases"/>
</dbReference>
<organism evidence="3 4">
    <name type="scientific">Astrephomene gubernaculifera</name>
    <dbReference type="NCBI Taxonomy" id="47775"/>
    <lineage>
        <taxon>Eukaryota</taxon>
        <taxon>Viridiplantae</taxon>
        <taxon>Chlorophyta</taxon>
        <taxon>core chlorophytes</taxon>
        <taxon>Chlorophyceae</taxon>
        <taxon>CS clade</taxon>
        <taxon>Chlamydomonadales</taxon>
        <taxon>Astrephomenaceae</taxon>
        <taxon>Astrephomene</taxon>
    </lineage>
</organism>
<dbReference type="Pfam" id="PF00069">
    <property type="entry name" value="Pkinase"/>
    <property type="match status" value="1"/>
</dbReference>
<feature type="compositionally biased region" description="Low complexity" evidence="1">
    <location>
        <begin position="217"/>
        <end position="226"/>
    </location>
</feature>
<evidence type="ECO:0000313" key="3">
    <source>
        <dbReference type="EMBL" id="GFR42048.1"/>
    </source>
</evidence>
<feature type="compositionally biased region" description="Low complexity" evidence="1">
    <location>
        <begin position="191"/>
        <end position="201"/>
    </location>
</feature>
<feature type="compositionally biased region" description="Low complexity" evidence="1">
    <location>
        <begin position="548"/>
        <end position="581"/>
    </location>
</feature>
<feature type="non-terminal residue" evidence="3">
    <location>
        <position position="871"/>
    </location>
</feature>
<feature type="domain" description="Protein kinase" evidence="2">
    <location>
        <begin position="44"/>
        <end position="502"/>
    </location>
</feature>
<feature type="region of interest" description="Disordered" evidence="1">
    <location>
        <begin position="173"/>
        <end position="226"/>
    </location>
</feature>
<feature type="region of interest" description="Disordered" evidence="1">
    <location>
        <begin position="93"/>
        <end position="116"/>
    </location>
</feature>
<dbReference type="Proteomes" id="UP001054857">
    <property type="component" value="Unassembled WGS sequence"/>
</dbReference>